<dbReference type="OrthoDB" id="4152727at2759"/>
<feature type="region of interest" description="Disordered" evidence="1">
    <location>
        <begin position="434"/>
        <end position="462"/>
    </location>
</feature>
<dbReference type="HOGENOM" id="CLU_553241_0_0_1"/>
<reference evidence="2 3" key="1">
    <citation type="submission" date="2013-03" db="EMBL/GenBank/DDBJ databases">
        <title>The Genome Sequence of Exophiala aquamarina CBS 119918.</title>
        <authorList>
            <consortium name="The Broad Institute Genomics Platform"/>
            <person name="Cuomo C."/>
            <person name="de Hoog S."/>
            <person name="Gorbushina A."/>
            <person name="Walker B."/>
            <person name="Young S.K."/>
            <person name="Zeng Q."/>
            <person name="Gargeya S."/>
            <person name="Fitzgerald M."/>
            <person name="Haas B."/>
            <person name="Abouelleil A."/>
            <person name="Allen A.W."/>
            <person name="Alvarado L."/>
            <person name="Arachchi H.M."/>
            <person name="Berlin A.M."/>
            <person name="Chapman S.B."/>
            <person name="Gainer-Dewar J."/>
            <person name="Goldberg J."/>
            <person name="Griggs A."/>
            <person name="Gujja S."/>
            <person name="Hansen M."/>
            <person name="Howarth C."/>
            <person name="Imamovic A."/>
            <person name="Ireland A."/>
            <person name="Larimer J."/>
            <person name="McCowan C."/>
            <person name="Murphy C."/>
            <person name="Pearson M."/>
            <person name="Poon T.W."/>
            <person name="Priest M."/>
            <person name="Roberts A."/>
            <person name="Saif S."/>
            <person name="Shea T."/>
            <person name="Sisk P."/>
            <person name="Sykes S."/>
            <person name="Wortman J."/>
            <person name="Nusbaum C."/>
            <person name="Birren B."/>
        </authorList>
    </citation>
    <scope>NUCLEOTIDE SEQUENCE [LARGE SCALE GENOMIC DNA]</scope>
    <source>
        <strain evidence="2 3">CBS 119918</strain>
    </source>
</reference>
<dbReference type="AlphaFoldDB" id="A0A072PED2"/>
<protein>
    <submittedName>
        <fullName evidence="2">Uncharacterized protein</fullName>
    </submittedName>
</protein>
<name>A0A072PED2_9EURO</name>
<evidence type="ECO:0000313" key="3">
    <source>
        <dbReference type="Proteomes" id="UP000027920"/>
    </source>
</evidence>
<dbReference type="GeneID" id="25280491"/>
<feature type="compositionally biased region" description="Polar residues" evidence="1">
    <location>
        <begin position="359"/>
        <end position="373"/>
    </location>
</feature>
<accession>A0A072PED2</accession>
<evidence type="ECO:0000256" key="1">
    <source>
        <dbReference type="SAM" id="MobiDB-lite"/>
    </source>
</evidence>
<dbReference type="Proteomes" id="UP000027920">
    <property type="component" value="Unassembled WGS sequence"/>
</dbReference>
<dbReference type="EMBL" id="AMGV01000004">
    <property type="protein sequence ID" value="KEF57648.1"/>
    <property type="molecule type" value="Genomic_DNA"/>
</dbReference>
<dbReference type="VEuPathDB" id="FungiDB:A1O9_05566"/>
<feature type="region of interest" description="Disordered" evidence="1">
    <location>
        <begin position="354"/>
        <end position="383"/>
    </location>
</feature>
<organism evidence="2 3">
    <name type="scientific">Exophiala aquamarina CBS 119918</name>
    <dbReference type="NCBI Taxonomy" id="1182545"/>
    <lineage>
        <taxon>Eukaryota</taxon>
        <taxon>Fungi</taxon>
        <taxon>Dikarya</taxon>
        <taxon>Ascomycota</taxon>
        <taxon>Pezizomycotina</taxon>
        <taxon>Eurotiomycetes</taxon>
        <taxon>Chaetothyriomycetidae</taxon>
        <taxon>Chaetothyriales</taxon>
        <taxon>Herpotrichiellaceae</taxon>
        <taxon>Exophiala</taxon>
    </lineage>
</organism>
<feature type="compositionally biased region" description="Low complexity" evidence="1">
    <location>
        <begin position="128"/>
        <end position="148"/>
    </location>
</feature>
<feature type="region of interest" description="Disordered" evidence="1">
    <location>
        <begin position="119"/>
        <end position="153"/>
    </location>
</feature>
<evidence type="ECO:0000313" key="2">
    <source>
        <dbReference type="EMBL" id="KEF57648.1"/>
    </source>
</evidence>
<dbReference type="RefSeq" id="XP_013260238.1">
    <property type="nucleotide sequence ID" value="XM_013404784.1"/>
</dbReference>
<gene>
    <name evidence="2" type="ORF">A1O9_05566</name>
</gene>
<proteinExistence type="predicted"/>
<sequence>MPSSFSSSKPDASSYPFSLPGLLPFFCIPSTVRCSFRSTTSAFQLISFPKISYPITPFSSRSSSPASSILHAHGHTHTHKFPPANALYQLVGKSNFQLWLSAIKPYLFSNIESTGLILGGWTEPKPGPTSRSQPTTPSTNERSTTSTSEHWDRERWTAANTETCRFIRGTLAINVLPHVRQHHTAKALWHNLLWLYGEQAGIDTQGGPPVTVSGPFGSANSNGNGNLVARNGQGGSDGRATLLPALAVRNSASVDFDLDVNIATPISSTSGTKLPPVTKAFGEASSSRPYGTFLEVRPLDGLEERNEQDAFEEGEDIEDHIVDTPSKIPVSSKAAIPTPVIVTITDSMTLSRMGKSQGKETSTPLVQTNSQQLPPRLPTSVPHVKDNATTNLWTVHEDEEVVHPGRRVDLSDSSVLIRRHHHHCSVSILHRPVPSRERGVTKKDEDEDEEKKTDFITDGPRGNAKIAKKRLAAAVGGFKRIFIVDSPGSSTDE</sequence>
<feature type="compositionally biased region" description="Basic and acidic residues" evidence="1">
    <location>
        <begin position="434"/>
        <end position="455"/>
    </location>
</feature>
<comment type="caution">
    <text evidence="2">The sequence shown here is derived from an EMBL/GenBank/DDBJ whole genome shotgun (WGS) entry which is preliminary data.</text>
</comment>
<keyword evidence="3" id="KW-1185">Reference proteome</keyword>